<dbReference type="Pfam" id="PF00294">
    <property type="entry name" value="PfkB"/>
    <property type="match status" value="1"/>
</dbReference>
<dbReference type="EMBL" id="JAGIOO010000001">
    <property type="protein sequence ID" value="MBP2478740.1"/>
    <property type="molecule type" value="Genomic_DNA"/>
</dbReference>
<organism evidence="8 9">
    <name type="scientific">Crossiella equi</name>
    <dbReference type="NCBI Taxonomy" id="130796"/>
    <lineage>
        <taxon>Bacteria</taxon>
        <taxon>Bacillati</taxon>
        <taxon>Actinomycetota</taxon>
        <taxon>Actinomycetes</taxon>
        <taxon>Pseudonocardiales</taxon>
        <taxon>Pseudonocardiaceae</taxon>
        <taxon>Crossiella</taxon>
    </lineage>
</organism>
<dbReference type="Gene3D" id="3.40.1190.20">
    <property type="match status" value="1"/>
</dbReference>
<dbReference type="PANTHER" id="PTHR46566">
    <property type="entry name" value="1-PHOSPHOFRUCTOKINASE-RELATED"/>
    <property type="match status" value="1"/>
</dbReference>
<dbReference type="InterPro" id="IPR002173">
    <property type="entry name" value="Carboh/pur_kinase_PfkB_CS"/>
</dbReference>
<gene>
    <name evidence="8" type="ORF">JOF53_007612</name>
</gene>
<feature type="domain" description="Carbohydrate kinase PfkB" evidence="7">
    <location>
        <begin position="11"/>
        <end position="284"/>
    </location>
</feature>
<keyword evidence="5" id="KW-0067">ATP-binding</keyword>
<keyword evidence="2 6" id="KW-0808">Transferase</keyword>
<evidence type="ECO:0000256" key="6">
    <source>
        <dbReference type="PIRNR" id="PIRNR000535"/>
    </source>
</evidence>
<keyword evidence="9" id="KW-1185">Reference proteome</keyword>
<dbReference type="RefSeq" id="WP_086786717.1">
    <property type="nucleotide sequence ID" value="NZ_JAGIOO010000001.1"/>
</dbReference>
<evidence type="ECO:0000259" key="7">
    <source>
        <dbReference type="Pfam" id="PF00294"/>
    </source>
</evidence>
<evidence type="ECO:0000256" key="5">
    <source>
        <dbReference type="ARBA" id="ARBA00022840"/>
    </source>
</evidence>
<dbReference type="InterPro" id="IPR011611">
    <property type="entry name" value="PfkB_dom"/>
</dbReference>
<dbReference type="EC" id="2.7.1.144" evidence="8"/>
<dbReference type="PROSITE" id="PS00584">
    <property type="entry name" value="PFKB_KINASES_2"/>
    <property type="match status" value="1"/>
</dbReference>
<dbReference type="GO" id="GO:0009024">
    <property type="term" value="F:tagatose-6-phosphate kinase activity"/>
    <property type="evidence" value="ECO:0007669"/>
    <property type="project" value="UniProtKB-EC"/>
</dbReference>
<name>A0ABS5AQ85_9PSEU</name>
<evidence type="ECO:0000313" key="8">
    <source>
        <dbReference type="EMBL" id="MBP2478740.1"/>
    </source>
</evidence>
<sequence length="300" mass="30736">MILTVTLNAALDVTYTVDDLRPHTTHRVREVHTRAGGKGVNVARVLRALGHETLVTGLAGGDTGHAIRTELAAANLPEALVKIDGESRRTVTIVSTGDATLFNEPGPGITSAEWATFRTHYASLAQQATVVVLSGSLPPGAPPDAYRDLLTLAGDTPTVLDADGEALRQALPANPTAVKPNAAELRAVTGIADPATAARTLLDQGAEAVLASGGPAGLLAITTEGSWRARPPRRLSGNPTGAGDACVAALAAGLTTNHTWPQILREAAALSAAAVLHPQAGSFDPAAYTGFLPTVMVEIA</sequence>
<accession>A0ABS5AQ85</accession>
<keyword evidence="4 8" id="KW-0418">Kinase</keyword>
<evidence type="ECO:0000256" key="3">
    <source>
        <dbReference type="ARBA" id="ARBA00022741"/>
    </source>
</evidence>
<dbReference type="Proteomes" id="UP001519363">
    <property type="component" value="Unassembled WGS sequence"/>
</dbReference>
<protein>
    <submittedName>
        <fullName evidence="8">Tagatose 6-phosphate kinase</fullName>
        <ecNumber evidence="8">2.7.1.144</ecNumber>
    </submittedName>
</protein>
<keyword evidence="3" id="KW-0547">Nucleotide-binding</keyword>
<evidence type="ECO:0000256" key="4">
    <source>
        <dbReference type="ARBA" id="ARBA00022777"/>
    </source>
</evidence>
<dbReference type="SUPFAM" id="SSF53613">
    <property type="entry name" value="Ribokinase-like"/>
    <property type="match status" value="1"/>
</dbReference>
<evidence type="ECO:0000256" key="2">
    <source>
        <dbReference type="ARBA" id="ARBA00022679"/>
    </source>
</evidence>
<dbReference type="PROSITE" id="PS00583">
    <property type="entry name" value="PFKB_KINASES_1"/>
    <property type="match status" value="1"/>
</dbReference>
<evidence type="ECO:0000256" key="1">
    <source>
        <dbReference type="ARBA" id="ARBA00010688"/>
    </source>
</evidence>
<dbReference type="PIRSF" id="PIRSF000535">
    <property type="entry name" value="1PFK/6PFK/LacC"/>
    <property type="match status" value="1"/>
</dbReference>
<reference evidence="8 9" key="1">
    <citation type="submission" date="2021-03" db="EMBL/GenBank/DDBJ databases">
        <title>Sequencing the genomes of 1000 actinobacteria strains.</title>
        <authorList>
            <person name="Klenk H.-P."/>
        </authorList>
    </citation>
    <scope>NUCLEOTIDE SEQUENCE [LARGE SCALE GENOMIC DNA]</scope>
    <source>
        <strain evidence="8 9">DSM 44580</strain>
    </source>
</reference>
<dbReference type="InterPro" id="IPR017583">
    <property type="entry name" value="Tagatose/fructose_Pkinase"/>
</dbReference>
<dbReference type="InterPro" id="IPR029056">
    <property type="entry name" value="Ribokinase-like"/>
</dbReference>
<dbReference type="NCBIfam" id="TIGR03168">
    <property type="entry name" value="1-PFK"/>
    <property type="match status" value="1"/>
</dbReference>
<dbReference type="PANTHER" id="PTHR46566:SF5">
    <property type="entry name" value="1-PHOSPHOFRUCTOKINASE"/>
    <property type="match status" value="1"/>
</dbReference>
<dbReference type="CDD" id="cd01164">
    <property type="entry name" value="FruK_PfkB_like"/>
    <property type="match status" value="1"/>
</dbReference>
<evidence type="ECO:0000313" key="9">
    <source>
        <dbReference type="Proteomes" id="UP001519363"/>
    </source>
</evidence>
<proteinExistence type="inferred from homology"/>
<comment type="similarity">
    <text evidence="1">Belongs to the carbohydrate kinase PfkB family.</text>
</comment>
<comment type="caution">
    <text evidence="8">The sequence shown here is derived from an EMBL/GenBank/DDBJ whole genome shotgun (WGS) entry which is preliminary data.</text>
</comment>